<protein>
    <submittedName>
        <fullName evidence="1">Uncharacterized protein</fullName>
    </submittedName>
</protein>
<accession>A0A2S4UMC8</accession>
<dbReference type="VEuPathDB" id="FungiDB:PSTT_14455"/>
<sequence length="60" mass="6810">ALFPPSHLENYTRLISGTISPDTVHLSTKLSQVWMCPRKAECAPFDSLSQINGKWTYFPQ</sequence>
<feature type="non-terminal residue" evidence="1">
    <location>
        <position position="1"/>
    </location>
</feature>
<proteinExistence type="predicted"/>
<dbReference type="Proteomes" id="UP000239156">
    <property type="component" value="Unassembled WGS sequence"/>
</dbReference>
<reference evidence="1" key="1">
    <citation type="submission" date="2017-12" db="EMBL/GenBank/DDBJ databases">
        <title>Gene loss provides genomic basis for host adaptation in cereal stripe rust fungi.</title>
        <authorList>
            <person name="Xia C."/>
        </authorList>
    </citation>
    <scope>NUCLEOTIDE SEQUENCE [LARGE SCALE GENOMIC DNA]</scope>
    <source>
        <strain evidence="1">93-210</strain>
    </source>
</reference>
<comment type="caution">
    <text evidence="1">The sequence shown here is derived from an EMBL/GenBank/DDBJ whole genome shotgun (WGS) entry which is preliminary data.</text>
</comment>
<dbReference type="VEuPathDB" id="FungiDB:PSHT_10402"/>
<dbReference type="AlphaFoldDB" id="A0A2S4UMC8"/>
<name>A0A2S4UMC8_9BASI</name>
<gene>
    <name evidence="1" type="ORF">PSTT_14455</name>
</gene>
<keyword evidence="2" id="KW-1185">Reference proteome</keyword>
<organism evidence="1 2">
    <name type="scientific">Puccinia striiformis</name>
    <dbReference type="NCBI Taxonomy" id="27350"/>
    <lineage>
        <taxon>Eukaryota</taxon>
        <taxon>Fungi</taxon>
        <taxon>Dikarya</taxon>
        <taxon>Basidiomycota</taxon>
        <taxon>Pucciniomycotina</taxon>
        <taxon>Pucciniomycetes</taxon>
        <taxon>Pucciniales</taxon>
        <taxon>Pucciniaceae</taxon>
        <taxon>Puccinia</taxon>
    </lineage>
</organism>
<evidence type="ECO:0000313" key="2">
    <source>
        <dbReference type="Proteomes" id="UP000239156"/>
    </source>
</evidence>
<feature type="non-terminal residue" evidence="1">
    <location>
        <position position="60"/>
    </location>
</feature>
<dbReference type="EMBL" id="PKSL01000229">
    <property type="protein sequence ID" value="POV98357.1"/>
    <property type="molecule type" value="Genomic_DNA"/>
</dbReference>
<evidence type="ECO:0000313" key="1">
    <source>
        <dbReference type="EMBL" id="POV98357.1"/>
    </source>
</evidence>